<name>W0RNH9_9BACT</name>
<dbReference type="HOGENOM" id="CLU_1061304_0_0_0"/>
<dbReference type="AlphaFoldDB" id="W0RNH9"/>
<evidence type="ECO:0000313" key="1">
    <source>
        <dbReference type="EMBL" id="AHG91885.1"/>
    </source>
</evidence>
<dbReference type="KEGG" id="gba:J421_4348"/>
<organism evidence="1 2">
    <name type="scientific">Gemmatirosa kalamazoonensis</name>
    <dbReference type="NCBI Taxonomy" id="861299"/>
    <lineage>
        <taxon>Bacteria</taxon>
        <taxon>Pseudomonadati</taxon>
        <taxon>Gemmatimonadota</taxon>
        <taxon>Gemmatimonadia</taxon>
        <taxon>Gemmatimonadales</taxon>
        <taxon>Gemmatimonadaceae</taxon>
        <taxon>Gemmatirosa</taxon>
    </lineage>
</organism>
<reference evidence="1 2" key="1">
    <citation type="journal article" date="2014" name="Genome Announc.">
        <title>Genome Sequence and Methylome of Soil Bacterium Gemmatirosa kalamazoonensis KBS708T, a Member of the Rarely Cultivated Gemmatimonadetes Phylum.</title>
        <authorList>
            <person name="Debruyn J.M."/>
            <person name="Radosevich M."/>
            <person name="Wommack K.E."/>
            <person name="Polson S.W."/>
            <person name="Hauser L.J."/>
            <person name="Fawaz M.N."/>
            <person name="Korlach J."/>
            <person name="Tsai Y.C."/>
        </authorList>
    </citation>
    <scope>NUCLEOTIDE SEQUENCE [LARGE SCALE GENOMIC DNA]</scope>
    <source>
        <strain evidence="1 2">KBS708</strain>
    </source>
</reference>
<accession>W0RNH9</accession>
<dbReference type="PROSITE" id="PS51257">
    <property type="entry name" value="PROKAR_LIPOPROTEIN"/>
    <property type="match status" value="1"/>
</dbReference>
<proteinExistence type="predicted"/>
<protein>
    <submittedName>
        <fullName evidence="1">Uncharacterized protein</fullName>
    </submittedName>
</protein>
<dbReference type="InParanoid" id="W0RNH9"/>
<dbReference type="STRING" id="861299.J421_4348"/>
<dbReference type="Proteomes" id="UP000019151">
    <property type="component" value="Chromosome"/>
</dbReference>
<keyword evidence="2" id="KW-1185">Reference proteome</keyword>
<dbReference type="EMBL" id="CP007128">
    <property type="protein sequence ID" value="AHG91885.1"/>
    <property type="molecule type" value="Genomic_DNA"/>
</dbReference>
<gene>
    <name evidence="1" type="ORF">J421_4348</name>
</gene>
<dbReference type="eggNOG" id="ENOG50338IB">
    <property type="taxonomic scope" value="Bacteria"/>
</dbReference>
<sequence>MPTIRSLAALLVLAACGDPSAPLAPRPSATLDRAPGGKVSVALGDCLETIGVALAPTASVRALVPVQFLLVGDGQPVTPLVVRTSQCDVSVDGARTQRGEIVQIGAIIVPPDGTGDVSSALLWYYTSDAKLAHALGALGVDAQHVPTIGLDLAAGAPGSARAYHVAVRKPGSPTLDVAGTVAESVASAGAFVANWWTVGPAGVVKMTTSIPSIAIGGASLALTTPADGALAALLGPSAGFPILQQFNTFASAELTASVVP</sequence>
<dbReference type="OrthoDB" id="9553381at2"/>
<evidence type="ECO:0000313" key="2">
    <source>
        <dbReference type="Proteomes" id="UP000019151"/>
    </source>
</evidence>
<dbReference type="RefSeq" id="WP_025413318.1">
    <property type="nucleotide sequence ID" value="NZ_CP007128.1"/>
</dbReference>